<feature type="chain" id="PRO_5039518543" evidence="1">
    <location>
        <begin position="25"/>
        <end position="544"/>
    </location>
</feature>
<evidence type="ECO:0000256" key="1">
    <source>
        <dbReference type="SAM" id="SignalP"/>
    </source>
</evidence>
<dbReference type="RefSeq" id="WP_072299303.1">
    <property type="nucleotide sequence ID" value="NZ_FPIP01000001.1"/>
</dbReference>
<proteinExistence type="predicted"/>
<dbReference type="Pfam" id="PF08757">
    <property type="entry name" value="CotH"/>
    <property type="match status" value="1"/>
</dbReference>
<accession>A0A1K1M0L8</accession>
<evidence type="ECO:0000313" key="2">
    <source>
        <dbReference type="EMBL" id="SFW16692.1"/>
    </source>
</evidence>
<dbReference type="EMBL" id="FPIP01000001">
    <property type="protein sequence ID" value="SFW16692.1"/>
    <property type="molecule type" value="Genomic_DNA"/>
</dbReference>
<name>A0A1K1M0L8_RUMFL</name>
<sequence length="544" mass="61494">MKKFPRILSASAAALMLFGCSANNDSSFESDSAISQTQQTTDVASTAANTGESISDVLPVLSIETKSKDANVLDFINKPVAGHVSEAIASWTPNYKIPPEPYYEDCTITLKDKNGEVTVDSADAKVKVRGNWTTLYDKKPLKIKFNEKQSMLGLNNGAEQKSWLLLAEYKDASMLRNKAALYASREILSEDGLYAADTDFVQVIINGEYLGLYLLSDTLQVSSNRVNITEPKKDYTGTDIGYFMEYDGYFDYEDELHKFTLDLAGNAPLTAFNGSDNGQKMRALPATKMEHKKPVGMTIKSDIYSQEQHDFIENFVNNTYKIMYEAAYHDKAFVFDADYKNISENTKITPQQAVENVVDVQSLVDMYIISELTCDADIYWSSFYMDADFGADGKKKLTFEAPWDFDSSMGNKDRCIDGTGFYASNVVPDVDGGSKFGGYDTINPWLVVLAHQDWYQDMVRKTWTKAYDNGVFERTCKLISDDSTNLTNDFEKNYQKWNNIKNNSDFVNELSEPEKKCKTEKEAADFLLDWLNSRIEFLNEQWHT</sequence>
<dbReference type="InterPro" id="IPR014867">
    <property type="entry name" value="Spore_coat_CotH_CotH2/3/7"/>
</dbReference>
<evidence type="ECO:0000313" key="3">
    <source>
        <dbReference type="Proteomes" id="UP000183461"/>
    </source>
</evidence>
<organism evidence="2 3">
    <name type="scientific">Ruminococcus flavefaciens</name>
    <dbReference type="NCBI Taxonomy" id="1265"/>
    <lineage>
        <taxon>Bacteria</taxon>
        <taxon>Bacillati</taxon>
        <taxon>Bacillota</taxon>
        <taxon>Clostridia</taxon>
        <taxon>Eubacteriales</taxon>
        <taxon>Oscillospiraceae</taxon>
        <taxon>Ruminococcus</taxon>
    </lineage>
</organism>
<dbReference type="AlphaFoldDB" id="A0A1K1M0L8"/>
<reference evidence="2 3" key="1">
    <citation type="submission" date="2016-11" db="EMBL/GenBank/DDBJ databases">
        <authorList>
            <person name="Jaros S."/>
            <person name="Januszkiewicz K."/>
            <person name="Wedrychowicz H."/>
        </authorList>
    </citation>
    <scope>NUCLEOTIDE SEQUENCE [LARGE SCALE GENOMIC DNA]</scope>
    <source>
        <strain evidence="2 3">YL228</strain>
    </source>
</reference>
<keyword evidence="1" id="KW-0732">Signal</keyword>
<protein>
    <submittedName>
        <fullName evidence="2">CotH protein</fullName>
    </submittedName>
</protein>
<gene>
    <name evidence="2" type="ORF">SAMN02910280_0935</name>
</gene>
<feature type="signal peptide" evidence="1">
    <location>
        <begin position="1"/>
        <end position="24"/>
    </location>
</feature>
<dbReference type="Proteomes" id="UP000183461">
    <property type="component" value="Unassembled WGS sequence"/>
</dbReference>
<dbReference type="PROSITE" id="PS51257">
    <property type="entry name" value="PROKAR_LIPOPROTEIN"/>
    <property type="match status" value="1"/>
</dbReference>